<proteinExistence type="predicted"/>
<organism evidence="2 3">
    <name type="scientific">Arthrobacter pityocampae</name>
    <dbReference type="NCBI Taxonomy" id="547334"/>
    <lineage>
        <taxon>Bacteria</taxon>
        <taxon>Bacillati</taxon>
        <taxon>Actinomycetota</taxon>
        <taxon>Actinomycetes</taxon>
        <taxon>Micrococcales</taxon>
        <taxon>Micrococcaceae</taxon>
        <taxon>Arthrobacter</taxon>
    </lineage>
</organism>
<sequence length="99" mass="10963">MARAAGWHGLPPTTHQFVPPIQLEPPTRGITDSVSPAPALWVDLEYPDGSRQTVRGFAMAWTSTAVLAQWVEFSLARSAWVRPEQCTRRSIPGRPGIRD</sequence>
<name>A0A2S5J2F3_9MICC</name>
<dbReference type="OrthoDB" id="4945672at2"/>
<evidence type="ECO:0000313" key="3">
    <source>
        <dbReference type="Proteomes" id="UP000239297"/>
    </source>
</evidence>
<comment type="caution">
    <text evidence="2">The sequence shown here is derived from an EMBL/GenBank/DDBJ whole genome shotgun (WGS) entry which is preliminary data.</text>
</comment>
<feature type="region of interest" description="Disordered" evidence="1">
    <location>
        <begin position="1"/>
        <end position="20"/>
    </location>
</feature>
<dbReference type="EMBL" id="PRKW01000001">
    <property type="protein sequence ID" value="PPB50984.1"/>
    <property type="molecule type" value="Genomic_DNA"/>
</dbReference>
<keyword evidence="3" id="KW-1185">Reference proteome</keyword>
<protein>
    <submittedName>
        <fullName evidence="2">Uncharacterized protein</fullName>
    </submittedName>
</protein>
<evidence type="ECO:0000313" key="2">
    <source>
        <dbReference type="EMBL" id="PPB50984.1"/>
    </source>
</evidence>
<dbReference type="AlphaFoldDB" id="A0A2S5J2F3"/>
<reference evidence="2 3" key="1">
    <citation type="journal article" date="2014" name="Int. J. Syst. Evol. Microbiol.">
        <title>Arthrobacter pityocampae sp. nov., isolated from Thaumetopoea pityocampa (Lep., Thaumetopoeidae).</title>
        <authorList>
            <person name="Ince I.A."/>
            <person name="Demirbag Z."/>
            <person name="Kati H."/>
        </authorList>
    </citation>
    <scope>NUCLEOTIDE SEQUENCE [LARGE SCALE GENOMIC DNA]</scope>
    <source>
        <strain evidence="2 3">Tp2</strain>
    </source>
</reference>
<dbReference type="RefSeq" id="WP_104120246.1">
    <property type="nucleotide sequence ID" value="NZ_PRKW01000001.1"/>
</dbReference>
<dbReference type="Proteomes" id="UP000239297">
    <property type="component" value="Unassembled WGS sequence"/>
</dbReference>
<gene>
    <name evidence="2" type="ORF">C4K88_03785</name>
</gene>
<accession>A0A2S5J2F3</accession>
<evidence type="ECO:0000256" key="1">
    <source>
        <dbReference type="SAM" id="MobiDB-lite"/>
    </source>
</evidence>